<evidence type="ECO:0000256" key="1">
    <source>
        <dbReference type="ARBA" id="ARBA00022553"/>
    </source>
</evidence>
<dbReference type="SUPFAM" id="SSF53649">
    <property type="entry name" value="Alkaline phosphatase-like"/>
    <property type="match status" value="1"/>
</dbReference>
<dbReference type="Gene3D" id="3.40.720.10">
    <property type="entry name" value="Alkaline Phosphatase, subunit A"/>
    <property type="match status" value="1"/>
</dbReference>
<proteinExistence type="predicted"/>
<keyword evidence="1" id="KW-0597">Phosphoprotein</keyword>
<evidence type="ECO:0000256" key="2">
    <source>
        <dbReference type="SAM" id="SignalP"/>
    </source>
</evidence>
<dbReference type="SMART" id="SM00098">
    <property type="entry name" value="alkPPc"/>
    <property type="match status" value="1"/>
</dbReference>
<reference evidence="4" key="1">
    <citation type="journal article" date="2019" name="Int. J. Syst. Evol. Microbiol.">
        <title>The Global Catalogue of Microorganisms (GCM) 10K type strain sequencing project: providing services to taxonomists for standard genome sequencing and annotation.</title>
        <authorList>
            <consortium name="The Broad Institute Genomics Platform"/>
            <consortium name="The Broad Institute Genome Sequencing Center for Infectious Disease"/>
            <person name="Wu L."/>
            <person name="Ma J."/>
        </authorList>
    </citation>
    <scope>NUCLEOTIDE SEQUENCE [LARGE SCALE GENOMIC DNA]</scope>
    <source>
        <strain evidence="4">JCM 32226</strain>
    </source>
</reference>
<dbReference type="InterPro" id="IPR017850">
    <property type="entry name" value="Alkaline_phosphatase_core_sf"/>
</dbReference>
<dbReference type="PANTHER" id="PTHR11596:SF5">
    <property type="entry name" value="ALKALINE PHOSPHATASE"/>
    <property type="match status" value="1"/>
</dbReference>
<accession>A0ABP8Q974</accession>
<dbReference type="RefSeq" id="WP_345012554.1">
    <property type="nucleotide sequence ID" value="NZ_BAABFC010000012.1"/>
</dbReference>
<keyword evidence="4" id="KW-1185">Reference proteome</keyword>
<evidence type="ECO:0000313" key="3">
    <source>
        <dbReference type="EMBL" id="GAA4499500.1"/>
    </source>
</evidence>
<organism evidence="3 4">
    <name type="scientific">Pseudaeromonas paramecii</name>
    <dbReference type="NCBI Taxonomy" id="2138166"/>
    <lineage>
        <taxon>Bacteria</taxon>
        <taxon>Pseudomonadati</taxon>
        <taxon>Pseudomonadota</taxon>
        <taxon>Gammaproteobacteria</taxon>
        <taxon>Aeromonadales</taxon>
        <taxon>Aeromonadaceae</taxon>
        <taxon>Pseudaeromonas</taxon>
    </lineage>
</organism>
<protein>
    <submittedName>
        <fullName evidence="3">Alkaline phosphatase</fullName>
    </submittedName>
</protein>
<dbReference type="CDD" id="cd16012">
    <property type="entry name" value="ALP"/>
    <property type="match status" value="1"/>
</dbReference>
<name>A0ABP8Q974_9GAMM</name>
<gene>
    <name evidence="3" type="ORF">GCM10023095_19770</name>
</gene>
<sequence>MLIYKEKYKKPALVAAAVLAVMTLSACNDSDNDTTAARSSSKPKNIILMISDGASWNTWEMGAEWQAGVTANALPAYADMEVRLGMTTYPLTTSSKPTNDVNGDGLSYDAAKAWDESAATVDESDSYQTAIAGYQYLKSNYTDSAAAGTALATGHKTYNNAINYDNLGQPLAYITQLAKQAGKATGVVTSVQLSHATPAAFAAQNLSRKNMTDIARDMLTNGNLDLLMGTGNPGYDGNGSDMSALSDDECAATYACYTPYDTIGETEWTSLKAGELIPSGSSTPWTLIESKASFEALANGSLSVTGPLVGIPKVRWTLQQGREASVLGADASQPSGVKKIATVPDLPTLTQGALNYLGKNESGFFLMVEGGAVDWAAHANQADRMVEEQVDFNQALQAVEEWVAANSSWDETLLIVTTDHGNALPLGLDSDSVPYQSLTFNGAEALPAVRFWSGNHTNELVRLWARGQGSDEFNARVRGQDATFASTVGHNTEGNYVDNTDVFGVMQAALPSDE</sequence>
<dbReference type="PROSITE" id="PS51257">
    <property type="entry name" value="PROKAR_LIPOPROTEIN"/>
    <property type="match status" value="1"/>
</dbReference>
<feature type="signal peptide" evidence="2">
    <location>
        <begin position="1"/>
        <end position="26"/>
    </location>
</feature>
<keyword evidence="2" id="KW-0732">Signal</keyword>
<dbReference type="Proteomes" id="UP001501321">
    <property type="component" value="Unassembled WGS sequence"/>
</dbReference>
<feature type="chain" id="PRO_5045982297" evidence="2">
    <location>
        <begin position="27"/>
        <end position="514"/>
    </location>
</feature>
<comment type="caution">
    <text evidence="3">The sequence shown here is derived from an EMBL/GenBank/DDBJ whole genome shotgun (WGS) entry which is preliminary data.</text>
</comment>
<dbReference type="Pfam" id="PF00245">
    <property type="entry name" value="Alk_phosphatase"/>
    <property type="match status" value="2"/>
</dbReference>
<dbReference type="PANTHER" id="PTHR11596">
    <property type="entry name" value="ALKALINE PHOSPHATASE"/>
    <property type="match status" value="1"/>
</dbReference>
<evidence type="ECO:0000313" key="4">
    <source>
        <dbReference type="Proteomes" id="UP001501321"/>
    </source>
</evidence>
<dbReference type="InterPro" id="IPR001952">
    <property type="entry name" value="Alkaline_phosphatase"/>
</dbReference>
<dbReference type="EMBL" id="BAABFC010000012">
    <property type="protein sequence ID" value="GAA4499500.1"/>
    <property type="molecule type" value="Genomic_DNA"/>
</dbReference>